<evidence type="ECO:0000256" key="1">
    <source>
        <dbReference type="ARBA" id="ARBA00023015"/>
    </source>
</evidence>
<accession>A0A1U7CPI6</accession>
<dbReference type="RefSeq" id="WP_076345674.1">
    <property type="nucleotide sequence ID" value="NZ_CP019082.1"/>
</dbReference>
<dbReference type="PANTHER" id="PTHR30055:SF234">
    <property type="entry name" value="HTH-TYPE TRANSCRIPTIONAL REGULATOR BETI"/>
    <property type="match status" value="1"/>
</dbReference>
<dbReference type="GO" id="GO:0003700">
    <property type="term" value="F:DNA-binding transcription factor activity"/>
    <property type="evidence" value="ECO:0007669"/>
    <property type="project" value="TreeGrafter"/>
</dbReference>
<protein>
    <submittedName>
        <fullName evidence="6">HTH-type transcriptional regulator AcrR</fullName>
    </submittedName>
</protein>
<organism evidence="6 7">
    <name type="scientific">Paludisphaera borealis</name>
    <dbReference type="NCBI Taxonomy" id="1387353"/>
    <lineage>
        <taxon>Bacteria</taxon>
        <taxon>Pseudomonadati</taxon>
        <taxon>Planctomycetota</taxon>
        <taxon>Planctomycetia</taxon>
        <taxon>Isosphaerales</taxon>
        <taxon>Isosphaeraceae</taxon>
        <taxon>Paludisphaera</taxon>
    </lineage>
</organism>
<keyword evidence="7" id="KW-1185">Reference proteome</keyword>
<dbReference type="PROSITE" id="PS50977">
    <property type="entry name" value="HTH_TETR_2"/>
    <property type="match status" value="1"/>
</dbReference>
<gene>
    <name evidence="6" type="primary">acrR</name>
    <name evidence="6" type="ORF">BSF38_02282</name>
</gene>
<dbReference type="PROSITE" id="PS01081">
    <property type="entry name" value="HTH_TETR_1"/>
    <property type="match status" value="1"/>
</dbReference>
<keyword evidence="1" id="KW-0805">Transcription regulation</keyword>
<evidence type="ECO:0000313" key="7">
    <source>
        <dbReference type="Proteomes" id="UP000186309"/>
    </source>
</evidence>
<dbReference type="InterPro" id="IPR036271">
    <property type="entry name" value="Tet_transcr_reg_TetR-rel_C_sf"/>
</dbReference>
<dbReference type="SUPFAM" id="SSF48498">
    <property type="entry name" value="Tetracyclin repressor-like, C-terminal domain"/>
    <property type="match status" value="1"/>
</dbReference>
<dbReference type="OrthoDB" id="116240at2"/>
<dbReference type="InterPro" id="IPR023772">
    <property type="entry name" value="DNA-bd_HTH_TetR-type_CS"/>
</dbReference>
<feature type="DNA-binding region" description="H-T-H motif" evidence="4">
    <location>
        <begin position="34"/>
        <end position="53"/>
    </location>
</feature>
<keyword evidence="2 4" id="KW-0238">DNA-binding</keyword>
<name>A0A1U7CPI6_9BACT</name>
<reference evidence="7" key="1">
    <citation type="submission" date="2016-12" db="EMBL/GenBank/DDBJ databases">
        <title>Comparative genomics of four Isosphaeraceae planctomycetes: a common pool of plasmids and glycoside hydrolase genes.</title>
        <authorList>
            <person name="Ivanova A."/>
        </authorList>
    </citation>
    <scope>NUCLEOTIDE SEQUENCE [LARGE SCALE GENOMIC DNA]</scope>
    <source>
        <strain evidence="7">PX4</strain>
    </source>
</reference>
<feature type="domain" description="HTH tetR-type" evidence="5">
    <location>
        <begin position="11"/>
        <end position="71"/>
    </location>
</feature>
<dbReference type="InterPro" id="IPR001647">
    <property type="entry name" value="HTH_TetR"/>
</dbReference>
<dbReference type="Proteomes" id="UP000186309">
    <property type="component" value="Chromosome"/>
</dbReference>
<dbReference type="InterPro" id="IPR009057">
    <property type="entry name" value="Homeodomain-like_sf"/>
</dbReference>
<dbReference type="STRING" id="1387353.BSF38_02282"/>
<dbReference type="AlphaFoldDB" id="A0A1U7CPI6"/>
<dbReference type="InterPro" id="IPR050109">
    <property type="entry name" value="HTH-type_TetR-like_transc_reg"/>
</dbReference>
<dbReference type="EMBL" id="CP019082">
    <property type="protein sequence ID" value="APW60793.1"/>
    <property type="molecule type" value="Genomic_DNA"/>
</dbReference>
<dbReference type="KEGG" id="pbor:BSF38_02282"/>
<evidence type="ECO:0000259" key="5">
    <source>
        <dbReference type="PROSITE" id="PS50977"/>
    </source>
</evidence>
<evidence type="ECO:0000256" key="3">
    <source>
        <dbReference type="ARBA" id="ARBA00023163"/>
    </source>
</evidence>
<proteinExistence type="predicted"/>
<dbReference type="Pfam" id="PF00440">
    <property type="entry name" value="TetR_N"/>
    <property type="match status" value="1"/>
</dbReference>
<dbReference type="GO" id="GO:0000976">
    <property type="term" value="F:transcription cis-regulatory region binding"/>
    <property type="evidence" value="ECO:0007669"/>
    <property type="project" value="TreeGrafter"/>
</dbReference>
<dbReference type="PANTHER" id="PTHR30055">
    <property type="entry name" value="HTH-TYPE TRANSCRIPTIONAL REGULATOR RUTR"/>
    <property type="match status" value="1"/>
</dbReference>
<dbReference type="Gene3D" id="1.10.357.10">
    <property type="entry name" value="Tetracycline Repressor, domain 2"/>
    <property type="match status" value="1"/>
</dbReference>
<dbReference type="FunFam" id="1.10.10.60:FF:000141">
    <property type="entry name" value="TetR family transcriptional regulator"/>
    <property type="match status" value="1"/>
</dbReference>
<evidence type="ECO:0000256" key="4">
    <source>
        <dbReference type="PROSITE-ProRule" id="PRU00335"/>
    </source>
</evidence>
<keyword evidence="3" id="KW-0804">Transcription</keyword>
<evidence type="ECO:0000256" key="2">
    <source>
        <dbReference type="ARBA" id="ARBA00023125"/>
    </source>
</evidence>
<dbReference type="PRINTS" id="PR00455">
    <property type="entry name" value="HTHTETR"/>
</dbReference>
<evidence type="ECO:0000313" key="6">
    <source>
        <dbReference type="EMBL" id="APW60793.1"/>
    </source>
</evidence>
<sequence>MASSPVNPGASEVARHIARVAARLFADRGYDATSVREIVEAAGVAKPTLYYYFQSKEGLAKALISMPLEGLVERLKLAVETEVDPVRCLEQVLEAHFAFCRDDPDRMRFLYALLFGPKASGMATDTECCKVDLKRWTEAAVRRCAEAGVIPGDRVEACMTMCRGMIVISTVDFLYGDKPLGEDRARVLVADLLRGFDVRRERDGRDDPS</sequence>
<dbReference type="SUPFAM" id="SSF46689">
    <property type="entry name" value="Homeodomain-like"/>
    <property type="match status" value="1"/>
</dbReference>